<dbReference type="AlphaFoldDB" id="A0AAE3LQ50"/>
<organism evidence="1 2">
    <name type="scientific">Haoranjiania flava</name>
    <dbReference type="NCBI Taxonomy" id="1856322"/>
    <lineage>
        <taxon>Bacteria</taxon>
        <taxon>Pseudomonadati</taxon>
        <taxon>Bacteroidota</taxon>
        <taxon>Chitinophagia</taxon>
        <taxon>Chitinophagales</taxon>
        <taxon>Chitinophagaceae</taxon>
        <taxon>Haoranjiania</taxon>
    </lineage>
</organism>
<evidence type="ECO:0000313" key="2">
    <source>
        <dbReference type="Proteomes" id="UP001209317"/>
    </source>
</evidence>
<name>A0AAE3LQ50_9BACT</name>
<sequence>MNLFNSFWMAGFECSDQMNAFGNRVDLLKKTGHIEYIREDYSRLYDLNISTVREGIRWSVVEKSPFQYDWTDVIVQLEAAKEMNIQIVWDMCHFGYPDDLTPLHPKFAQRFAALCRAFVELFRVYNPHEPLIITPINEVSFISWLGGDVKGTVPYCINYGWEVKYALMKAYIEGCAAIKSTDANAHILITEPLINIAPSCNEQYLDDCKIKNDEQFQVLDMLTGRICAELGGREEYLDILGFNYYSNNQWRYPEQEFICWKTQDAEMGWRPFHEMVAEAWARYDRPFIIAETSHPQEDRPLWMSYIVEESREMIKADLPLSGICLYPIIDRPDWDHTDIWHKSGVWDIYDTQSLARTLHKPTFDAILAGQKQIQELQETFIHI</sequence>
<reference evidence="1" key="1">
    <citation type="submission" date="2022-10" db="EMBL/GenBank/DDBJ databases">
        <authorList>
            <person name="Kim H.S."/>
            <person name="Kim J.-S."/>
            <person name="Suh M.K."/>
            <person name="Eom M.K."/>
            <person name="Lee J.-S."/>
        </authorList>
    </citation>
    <scope>NUCLEOTIDE SEQUENCE</scope>
    <source>
        <strain evidence="1">LIP-5</strain>
    </source>
</reference>
<dbReference type="RefSeq" id="WP_263037656.1">
    <property type="nucleotide sequence ID" value="NZ_JAOTPL010000007.1"/>
</dbReference>
<dbReference type="InterPro" id="IPR017853">
    <property type="entry name" value="GH"/>
</dbReference>
<dbReference type="EMBL" id="JAOTPL010000007">
    <property type="protein sequence ID" value="MCU7694170.1"/>
    <property type="molecule type" value="Genomic_DNA"/>
</dbReference>
<comment type="caution">
    <text evidence="1">The sequence shown here is derived from an EMBL/GenBank/DDBJ whole genome shotgun (WGS) entry which is preliminary data.</text>
</comment>
<evidence type="ECO:0000313" key="1">
    <source>
        <dbReference type="EMBL" id="MCU7694170.1"/>
    </source>
</evidence>
<proteinExistence type="predicted"/>
<gene>
    <name evidence="1" type="ORF">OD355_06545</name>
</gene>
<keyword evidence="2" id="KW-1185">Reference proteome</keyword>
<dbReference type="Proteomes" id="UP001209317">
    <property type="component" value="Unassembled WGS sequence"/>
</dbReference>
<dbReference type="SUPFAM" id="SSF51445">
    <property type="entry name" value="(Trans)glycosidases"/>
    <property type="match status" value="1"/>
</dbReference>
<protein>
    <submittedName>
        <fullName evidence="1">Amine oxidase</fullName>
    </submittedName>
</protein>
<accession>A0AAE3LQ50</accession>
<dbReference type="Gene3D" id="3.20.20.80">
    <property type="entry name" value="Glycosidases"/>
    <property type="match status" value="1"/>
</dbReference>